<feature type="domain" description="4Fe-4S His(Cys)3-ligated-type" evidence="8">
    <location>
        <begin position="80"/>
        <end position="119"/>
    </location>
</feature>
<gene>
    <name evidence="9" type="ORF">AU468_04505</name>
</gene>
<dbReference type="InterPro" id="IPR004108">
    <property type="entry name" value="Fe_hydrogenase_lsu_C"/>
</dbReference>
<dbReference type="InterPro" id="IPR019574">
    <property type="entry name" value="NADH_UbQ_OxRdtase_Gsu_4Fe4S-bd"/>
</dbReference>
<dbReference type="InterPro" id="IPR003149">
    <property type="entry name" value="Fe_hydrogenase_ssu"/>
</dbReference>
<dbReference type="Pfam" id="PF02256">
    <property type="entry name" value="Fe_hyd_SSU"/>
    <property type="match status" value="1"/>
</dbReference>
<dbReference type="PROSITE" id="PS00198">
    <property type="entry name" value="4FE4S_FER_1"/>
    <property type="match status" value="1"/>
</dbReference>
<dbReference type="NCBIfam" id="TIGR02512">
    <property type="entry name" value="FeFe_hydrog_A"/>
    <property type="match status" value="1"/>
</dbReference>
<dbReference type="GO" id="GO:0051539">
    <property type="term" value="F:4 iron, 4 sulfur cluster binding"/>
    <property type="evidence" value="ECO:0007669"/>
    <property type="project" value="UniProtKB-KW"/>
</dbReference>
<dbReference type="CDD" id="cd00207">
    <property type="entry name" value="fer2"/>
    <property type="match status" value="1"/>
</dbReference>
<feature type="domain" description="4Fe-4S ferredoxin-type" evidence="7">
    <location>
        <begin position="182"/>
        <end position="211"/>
    </location>
</feature>
<dbReference type="Gene3D" id="4.10.260.20">
    <property type="entry name" value="Iron hydrogenase, small subunit"/>
    <property type="match status" value="1"/>
</dbReference>
<keyword evidence="4" id="KW-0408">Iron</keyword>
<organism evidence="9 10">
    <name type="scientific">Alkalispirochaeta sphaeroplastigenens</name>
    <dbReference type="NCBI Taxonomy" id="1187066"/>
    <lineage>
        <taxon>Bacteria</taxon>
        <taxon>Pseudomonadati</taxon>
        <taxon>Spirochaetota</taxon>
        <taxon>Spirochaetia</taxon>
        <taxon>Spirochaetales</taxon>
        <taxon>Spirochaetaceae</taxon>
        <taxon>Alkalispirochaeta</taxon>
    </lineage>
</organism>
<dbReference type="SUPFAM" id="SSF54292">
    <property type="entry name" value="2Fe-2S ferredoxin-like"/>
    <property type="match status" value="1"/>
</dbReference>
<dbReference type="GO" id="GO:0008901">
    <property type="term" value="F:ferredoxin hydrogenase activity"/>
    <property type="evidence" value="ECO:0007669"/>
    <property type="project" value="InterPro"/>
</dbReference>
<keyword evidence="2" id="KW-0479">Metal-binding</keyword>
<dbReference type="Pfam" id="PF10588">
    <property type="entry name" value="NADH-G_4Fe-4S_3"/>
    <property type="match status" value="1"/>
</dbReference>
<proteinExistence type="predicted"/>
<evidence type="ECO:0000256" key="3">
    <source>
        <dbReference type="ARBA" id="ARBA00022737"/>
    </source>
</evidence>
<dbReference type="RefSeq" id="WP_181015364.1">
    <property type="nucleotide sequence ID" value="NZ_LPWH01000051.1"/>
</dbReference>
<sequence>MSTVKVEINGTAVEVPKGTRILDAAKQVGINIPALCVHPDVEPWAACGLCIVKVEGSPKLPRACATEVVDGAKYITHDPELNEVRRTTVEMMLADHPNECLTCGRSGTCELQTMAANFGIREIPFESRVPELPRDESTPSLVLDPRKCINCGRCVLVCQQMQDVWALEFLNRGDETRMMPAGGAMLNESPCIKCGQCSAHCPVGAIYEKDETKKLLNAIRDPKKHVAVQIAPAVRVALGEAFDLPAGEITTGKIYAALRRLGVDAVFDTNFAADLTIMEEGTELVERLTKGNGEIPLITSCCPSWVDYMEKYYDDMIPHFSTAKSPMMMQGVLTKTYYAESKGLSSKEIFSAAIMPCTAKKFECSRDVNMFASGEQDVDVSLTTRELARLIKSSGIDFHSLADEEADAPIGAYTGAGTIFGATGGVMEAALRTAHYLVTGNEHKGITFEDVRGMDGVRSAEVKVGETTLRVAIAHGIANVRDLMEQLREAKATGQEPPFHFIEVMACRGGCISGGGQPYATSSDETRAQRIAGIYKDDEKSELRCSHHNPYIKKVYDDFLGEPNGKKAHELLHTHYTPRPIYKK</sequence>
<dbReference type="GO" id="GO:0005506">
    <property type="term" value="F:iron ion binding"/>
    <property type="evidence" value="ECO:0007669"/>
    <property type="project" value="InterPro"/>
</dbReference>
<evidence type="ECO:0000256" key="5">
    <source>
        <dbReference type="ARBA" id="ARBA00023014"/>
    </source>
</evidence>
<dbReference type="PROSITE" id="PS51085">
    <property type="entry name" value="2FE2S_FER_2"/>
    <property type="match status" value="1"/>
</dbReference>
<dbReference type="Proteomes" id="UP000237350">
    <property type="component" value="Unassembled WGS sequence"/>
</dbReference>
<dbReference type="Pfam" id="PF02906">
    <property type="entry name" value="Fe_hyd_lg_C"/>
    <property type="match status" value="1"/>
</dbReference>
<dbReference type="Pfam" id="PF13510">
    <property type="entry name" value="Fer2_4"/>
    <property type="match status" value="1"/>
</dbReference>
<dbReference type="Pfam" id="PF12838">
    <property type="entry name" value="Fer4_7"/>
    <property type="match status" value="1"/>
</dbReference>
<dbReference type="InterPro" id="IPR049830">
    <property type="entry name" value="HndD"/>
</dbReference>
<dbReference type="SMART" id="SM00902">
    <property type="entry name" value="Fe_hyd_SSU"/>
    <property type="match status" value="1"/>
</dbReference>
<evidence type="ECO:0000259" key="7">
    <source>
        <dbReference type="PROSITE" id="PS51379"/>
    </source>
</evidence>
<dbReference type="InterPro" id="IPR017896">
    <property type="entry name" value="4Fe4S_Fe-S-bd"/>
</dbReference>
<evidence type="ECO:0000256" key="2">
    <source>
        <dbReference type="ARBA" id="ARBA00022723"/>
    </source>
</evidence>
<dbReference type="NCBIfam" id="NF040763">
    <property type="entry name" value="FeFe_hydrog_A6"/>
    <property type="match status" value="1"/>
</dbReference>
<dbReference type="PROSITE" id="PS51379">
    <property type="entry name" value="4FE4S_FER_2"/>
    <property type="match status" value="2"/>
</dbReference>
<accession>A0A2S4JWM7</accession>
<dbReference type="InterPro" id="IPR036010">
    <property type="entry name" value="2Fe-2S_ferredoxin-like_sf"/>
</dbReference>
<dbReference type="InterPro" id="IPR009016">
    <property type="entry name" value="Fe_hydrogenase"/>
</dbReference>
<feature type="domain" description="2Fe-2S ferredoxin-type" evidence="6">
    <location>
        <begin position="2"/>
        <end position="80"/>
    </location>
</feature>
<dbReference type="InterPro" id="IPR036991">
    <property type="entry name" value="Fe_hydrogenase_ssu_sf"/>
</dbReference>
<evidence type="ECO:0000313" key="10">
    <source>
        <dbReference type="Proteomes" id="UP000237350"/>
    </source>
</evidence>
<dbReference type="SUPFAM" id="SSF54862">
    <property type="entry name" value="4Fe-4S ferredoxins"/>
    <property type="match status" value="1"/>
</dbReference>
<dbReference type="InterPro" id="IPR001041">
    <property type="entry name" value="2Fe-2S_ferredoxin-type"/>
</dbReference>
<dbReference type="InterPro" id="IPR017900">
    <property type="entry name" value="4Fe4S_Fe_S_CS"/>
</dbReference>
<evidence type="ECO:0000259" key="8">
    <source>
        <dbReference type="PROSITE" id="PS51839"/>
    </source>
</evidence>
<dbReference type="InterPro" id="IPR013352">
    <property type="entry name" value="Fe_hydrogenase_subset"/>
</dbReference>
<keyword evidence="3" id="KW-0677">Repeat</keyword>
<dbReference type="Gene3D" id="3.10.20.740">
    <property type="match status" value="1"/>
</dbReference>
<comment type="caution">
    <text evidence="9">The sequence shown here is derived from an EMBL/GenBank/DDBJ whole genome shotgun (WGS) entry which is preliminary data.</text>
</comment>
<dbReference type="FunFam" id="3.30.70.20:FF:000035">
    <property type="entry name" value="Iron hydrogenase 1"/>
    <property type="match status" value="1"/>
</dbReference>
<dbReference type="EMBL" id="LPWH01000051">
    <property type="protein sequence ID" value="POR03935.1"/>
    <property type="molecule type" value="Genomic_DNA"/>
</dbReference>
<dbReference type="AlphaFoldDB" id="A0A2S4JWM7"/>
<evidence type="ECO:0000256" key="4">
    <source>
        <dbReference type="ARBA" id="ARBA00023004"/>
    </source>
</evidence>
<dbReference type="PANTHER" id="PTHR11615">
    <property type="entry name" value="NITRATE, FORMATE, IRON DEHYDROGENASE"/>
    <property type="match status" value="1"/>
</dbReference>
<dbReference type="SMART" id="SM00929">
    <property type="entry name" value="NADH-G_4Fe-4S_3"/>
    <property type="match status" value="1"/>
</dbReference>
<evidence type="ECO:0000313" key="9">
    <source>
        <dbReference type="EMBL" id="POR03935.1"/>
    </source>
</evidence>
<dbReference type="Gene3D" id="3.40.950.10">
    <property type="entry name" value="Fe-only Hydrogenase (Larger Subunit), Chain L, domain 3"/>
    <property type="match status" value="1"/>
</dbReference>
<name>A0A2S4JWM7_9SPIO</name>
<evidence type="ECO:0000259" key="6">
    <source>
        <dbReference type="PROSITE" id="PS51085"/>
    </source>
</evidence>
<dbReference type="Gene3D" id="3.40.50.1780">
    <property type="match status" value="1"/>
</dbReference>
<reference evidence="10" key="1">
    <citation type="submission" date="2015-12" db="EMBL/GenBank/DDBJ databases">
        <authorList>
            <person name="Lodha T.D."/>
            <person name="Chintalapati S."/>
            <person name="Chintalapati V.R."/>
            <person name="Sravanthi T."/>
        </authorList>
    </citation>
    <scope>NUCLEOTIDE SEQUENCE [LARGE SCALE GENOMIC DNA]</scope>
    <source>
        <strain evidence="10">JC133</strain>
    </source>
</reference>
<feature type="domain" description="4Fe-4S ferredoxin-type" evidence="7">
    <location>
        <begin position="139"/>
        <end position="170"/>
    </location>
</feature>
<evidence type="ECO:0000256" key="1">
    <source>
        <dbReference type="ARBA" id="ARBA00022485"/>
    </source>
</evidence>
<dbReference type="InterPro" id="IPR050340">
    <property type="entry name" value="Cytosolic_Fe-S_CAF"/>
</dbReference>
<dbReference type="PROSITE" id="PS51839">
    <property type="entry name" value="4FE4S_HC3"/>
    <property type="match status" value="1"/>
</dbReference>
<keyword evidence="1" id="KW-0004">4Fe-4S</keyword>
<dbReference type="SUPFAM" id="SSF53920">
    <property type="entry name" value="Fe-only hydrogenase"/>
    <property type="match status" value="1"/>
</dbReference>
<keyword evidence="5" id="KW-0411">Iron-sulfur</keyword>
<dbReference type="Gene3D" id="3.30.70.20">
    <property type="match status" value="1"/>
</dbReference>
<keyword evidence="10" id="KW-1185">Reference proteome</keyword>
<protein>
    <submittedName>
        <fullName evidence="9">Ferredoxin</fullName>
    </submittedName>
</protein>